<dbReference type="Pfam" id="PF01471">
    <property type="entry name" value="PG_binding_1"/>
    <property type="match status" value="1"/>
</dbReference>
<keyword evidence="5" id="KW-1185">Reference proteome</keyword>
<evidence type="ECO:0000313" key="4">
    <source>
        <dbReference type="EMBL" id="MFB9775888.1"/>
    </source>
</evidence>
<dbReference type="Gene3D" id="1.10.101.10">
    <property type="entry name" value="PGBD-like superfamily/PGBD"/>
    <property type="match status" value="1"/>
</dbReference>
<comment type="caution">
    <text evidence="4">The sequence shown here is derived from an EMBL/GenBank/DDBJ whole genome shotgun (WGS) entry which is preliminary data.</text>
</comment>
<accession>A0ABV5X0F6</accession>
<keyword evidence="2" id="KW-0472">Membrane</keyword>
<evidence type="ECO:0000256" key="2">
    <source>
        <dbReference type="SAM" id="Phobius"/>
    </source>
</evidence>
<dbReference type="RefSeq" id="WP_376839415.1">
    <property type="nucleotide sequence ID" value="NZ_JBHMAU010000039.1"/>
</dbReference>
<sequence>MKLVAVAGDRHRTVIIGIGIAIALIGALIAGFILLRSTQSPAQRVADAEPPPSPTSTAQVEKRVLSVQTTLPGKTESGGGEPVQAPSLPDGGKLVVTDIAVGQDATVSAGTVLAEVSGYPIIAMPGKFPMYRGLSAGDSGPDVRQLQAALRELGFSNSDRKGTFGPGTARAVAKLFTNRKLDPSVLYSAAETSSGDDAGDSSDEAQESASPAAGAADGKNPQTRDSDAQTMTIPAGLFSFHQGLPAQVGEISARVGAVLDDNAAILTLSSSGVRVAAEVPESTAAMVEKGMACTITLPEAQSAVDCTVDRIEDSEQEGSRRIVLSPANTDELKAGEDVSVAIEVETSGKEVLAVPVTAVRSEPGGASYLLVQADEKHKRTDITVGRTIGGWAEITSGEVKEGDTIVLQ</sequence>
<feature type="domain" description="Peptidoglycan binding-like" evidence="3">
    <location>
        <begin position="139"/>
        <end position="173"/>
    </location>
</feature>
<feature type="region of interest" description="Disordered" evidence="1">
    <location>
        <begin position="190"/>
        <end position="227"/>
    </location>
</feature>
<feature type="compositionally biased region" description="Acidic residues" evidence="1">
    <location>
        <begin position="197"/>
        <end position="206"/>
    </location>
</feature>
<keyword evidence="2" id="KW-1133">Transmembrane helix</keyword>
<dbReference type="PANTHER" id="PTHR30469">
    <property type="entry name" value="MULTIDRUG RESISTANCE PROTEIN MDTA"/>
    <property type="match status" value="1"/>
</dbReference>
<dbReference type="InterPro" id="IPR002477">
    <property type="entry name" value="Peptidoglycan-bd-like"/>
</dbReference>
<dbReference type="PANTHER" id="PTHR30469:SF15">
    <property type="entry name" value="HLYD FAMILY OF SECRETION PROTEINS"/>
    <property type="match status" value="1"/>
</dbReference>
<keyword evidence="2" id="KW-0812">Transmembrane</keyword>
<dbReference type="Proteomes" id="UP001589707">
    <property type="component" value="Unassembled WGS sequence"/>
</dbReference>
<feature type="compositionally biased region" description="Low complexity" evidence="1">
    <location>
        <begin position="207"/>
        <end position="216"/>
    </location>
</feature>
<evidence type="ECO:0000256" key="1">
    <source>
        <dbReference type="SAM" id="MobiDB-lite"/>
    </source>
</evidence>
<feature type="transmembrane region" description="Helical" evidence="2">
    <location>
        <begin position="12"/>
        <end position="35"/>
    </location>
</feature>
<dbReference type="InterPro" id="IPR036365">
    <property type="entry name" value="PGBD-like_sf"/>
</dbReference>
<dbReference type="SUPFAM" id="SSF47090">
    <property type="entry name" value="PGBD-like"/>
    <property type="match status" value="1"/>
</dbReference>
<dbReference type="EMBL" id="JBHMAU010000039">
    <property type="protein sequence ID" value="MFB9775888.1"/>
    <property type="molecule type" value="Genomic_DNA"/>
</dbReference>
<dbReference type="InterPro" id="IPR036366">
    <property type="entry name" value="PGBDSf"/>
</dbReference>
<gene>
    <name evidence="4" type="ORF">ACFFN1_05600</name>
</gene>
<evidence type="ECO:0000313" key="5">
    <source>
        <dbReference type="Proteomes" id="UP001589707"/>
    </source>
</evidence>
<evidence type="ECO:0000259" key="3">
    <source>
        <dbReference type="Pfam" id="PF01471"/>
    </source>
</evidence>
<dbReference type="Gene3D" id="2.40.420.20">
    <property type="match status" value="1"/>
</dbReference>
<name>A0ABV5X0F6_9MICO</name>
<protein>
    <submittedName>
        <fullName evidence="4">Peptidoglycan-binding protein</fullName>
    </submittedName>
</protein>
<reference evidence="4 5" key="1">
    <citation type="submission" date="2024-09" db="EMBL/GenBank/DDBJ databases">
        <authorList>
            <person name="Sun Q."/>
            <person name="Mori K."/>
        </authorList>
    </citation>
    <scope>NUCLEOTIDE SEQUENCE [LARGE SCALE GENOMIC DNA]</scope>
    <source>
        <strain evidence="4 5">JCM 11683</strain>
    </source>
</reference>
<organism evidence="4 5">
    <name type="scientific">Brevibacterium otitidis</name>
    <dbReference type="NCBI Taxonomy" id="53364"/>
    <lineage>
        <taxon>Bacteria</taxon>
        <taxon>Bacillati</taxon>
        <taxon>Actinomycetota</taxon>
        <taxon>Actinomycetes</taxon>
        <taxon>Micrococcales</taxon>
        <taxon>Brevibacteriaceae</taxon>
        <taxon>Brevibacterium</taxon>
    </lineage>
</organism>
<proteinExistence type="predicted"/>
<feature type="region of interest" description="Disordered" evidence="1">
    <location>
        <begin position="71"/>
        <end position="90"/>
    </location>
</feature>